<feature type="chain" id="PRO_5043795303" evidence="1">
    <location>
        <begin position="18"/>
        <end position="132"/>
    </location>
</feature>
<dbReference type="AlphaFoldDB" id="A0AAU7FDD3"/>
<feature type="signal peptide" evidence="1">
    <location>
        <begin position="1"/>
        <end position="17"/>
    </location>
</feature>
<evidence type="ECO:0000313" key="2">
    <source>
        <dbReference type="EMBL" id="XBM01957.1"/>
    </source>
</evidence>
<accession>A0AAU7FDD3</accession>
<organism evidence="2">
    <name type="scientific">Chitinibacter mangrovi</name>
    <dbReference type="NCBI Taxonomy" id="3153927"/>
    <lineage>
        <taxon>Bacteria</taxon>
        <taxon>Pseudomonadati</taxon>
        <taxon>Pseudomonadota</taxon>
        <taxon>Betaproteobacteria</taxon>
        <taxon>Neisseriales</taxon>
        <taxon>Chitinibacteraceae</taxon>
        <taxon>Chitinibacter</taxon>
    </lineage>
</organism>
<sequence length="132" mass="13764">MKYLLTLLLLASPSSYALETISSECQHALTELNRHITAHSGSLTQAALETSQPADAVRLACDGSPAAYQQSIAQLSRRFLPAPTAAATAPNDYLETAGELLALTAWIALIATGHSGCLAINASPLTLSALCK</sequence>
<dbReference type="EMBL" id="CP157355">
    <property type="protein sequence ID" value="XBM01957.1"/>
    <property type="molecule type" value="Genomic_DNA"/>
</dbReference>
<dbReference type="KEGG" id="cmav:ABHF33_06740"/>
<keyword evidence="1" id="KW-0732">Signal</keyword>
<reference evidence="2" key="1">
    <citation type="submission" date="2024-05" db="EMBL/GenBank/DDBJ databases">
        <authorList>
            <person name="Yang L."/>
            <person name="Pan L."/>
        </authorList>
    </citation>
    <scope>NUCLEOTIDE SEQUENCE</scope>
    <source>
        <strain evidence="2">FCG-7</strain>
    </source>
</reference>
<dbReference type="RefSeq" id="WP_348946194.1">
    <property type="nucleotide sequence ID" value="NZ_CP157355.1"/>
</dbReference>
<gene>
    <name evidence="2" type="ORF">ABHF33_06740</name>
</gene>
<name>A0AAU7FDD3_9NEIS</name>
<protein>
    <submittedName>
        <fullName evidence="2">Uncharacterized protein</fullName>
    </submittedName>
</protein>
<evidence type="ECO:0000256" key="1">
    <source>
        <dbReference type="SAM" id="SignalP"/>
    </source>
</evidence>
<proteinExistence type="predicted"/>